<dbReference type="RefSeq" id="WP_166949548.1">
    <property type="nucleotide sequence ID" value="NZ_JAASQI010000002.1"/>
</dbReference>
<comment type="caution">
    <text evidence="2">The sequence shown here is derived from an EMBL/GenBank/DDBJ whole genome shotgun (WGS) entry which is preliminary data.</text>
</comment>
<reference evidence="2 3" key="1">
    <citation type="submission" date="2020-03" db="EMBL/GenBank/DDBJ databases">
        <title>Genomic Encyclopedia of Type Strains, Phase IV (KMG-IV): sequencing the most valuable type-strain genomes for metagenomic binning, comparative biology and taxonomic classification.</title>
        <authorList>
            <person name="Goeker M."/>
        </authorList>
    </citation>
    <scope>NUCLEOTIDE SEQUENCE [LARGE SCALE GENOMIC DNA]</scope>
    <source>
        <strain evidence="2 3">DSM 103870</strain>
    </source>
</reference>
<gene>
    <name evidence="2" type="ORF">FHS82_001057</name>
</gene>
<evidence type="ECO:0000256" key="1">
    <source>
        <dbReference type="SAM" id="MobiDB-lite"/>
    </source>
</evidence>
<keyword evidence="3" id="KW-1185">Reference proteome</keyword>
<accession>A0ABX0V2E0</accession>
<protein>
    <submittedName>
        <fullName evidence="2">Uncharacterized protein</fullName>
    </submittedName>
</protein>
<dbReference type="Proteomes" id="UP001429580">
    <property type="component" value="Unassembled WGS sequence"/>
</dbReference>
<dbReference type="EMBL" id="JAASQI010000002">
    <property type="protein sequence ID" value="NIJ57231.1"/>
    <property type="molecule type" value="Genomic_DNA"/>
</dbReference>
<name>A0ABX0V2E0_9HYPH</name>
<feature type="region of interest" description="Disordered" evidence="1">
    <location>
        <begin position="46"/>
        <end position="67"/>
    </location>
</feature>
<organism evidence="2 3">
    <name type="scientific">Pseudochelatococcus lubricantis</name>
    <dbReference type="NCBI Taxonomy" id="1538102"/>
    <lineage>
        <taxon>Bacteria</taxon>
        <taxon>Pseudomonadati</taxon>
        <taxon>Pseudomonadota</taxon>
        <taxon>Alphaproteobacteria</taxon>
        <taxon>Hyphomicrobiales</taxon>
        <taxon>Chelatococcaceae</taxon>
        <taxon>Pseudochelatococcus</taxon>
    </lineage>
</organism>
<evidence type="ECO:0000313" key="3">
    <source>
        <dbReference type="Proteomes" id="UP001429580"/>
    </source>
</evidence>
<evidence type="ECO:0000313" key="2">
    <source>
        <dbReference type="EMBL" id="NIJ57231.1"/>
    </source>
</evidence>
<sequence length="130" mass="14475">MSFDLSSIDALTATQEDGVEVHIVHPATGEDTGIVIRVAGPDSQRRRVVQKRVTDQRLKRRRNKPLTSDELEDEALRVAAGATISWAGVRDNGVDLEFSTDAAIALYRKHRWVYEQVEADGNDRAAFLKS</sequence>
<proteinExistence type="predicted"/>